<dbReference type="PANTHER" id="PTHR18460">
    <property type="entry name" value="TEL2 INTERACTING PROTEIN 1 TTI1 FAMILY MEMBER"/>
    <property type="match status" value="1"/>
</dbReference>
<dbReference type="Gene3D" id="1.25.10.10">
    <property type="entry name" value="Leucine-rich Repeat Variant"/>
    <property type="match status" value="1"/>
</dbReference>
<dbReference type="GO" id="GO:0005737">
    <property type="term" value="C:cytoplasm"/>
    <property type="evidence" value="ECO:0007669"/>
    <property type="project" value="TreeGrafter"/>
</dbReference>
<evidence type="ECO:0000313" key="3">
    <source>
        <dbReference type="Proteomes" id="UP000250275"/>
    </source>
</evidence>
<dbReference type="InterPro" id="IPR057566">
    <property type="entry name" value="TPR_TTI1_N"/>
</dbReference>
<dbReference type="Pfam" id="PF24173">
    <property type="entry name" value="TPR_TTI1_N"/>
    <property type="match status" value="1"/>
</dbReference>
<protein>
    <submittedName>
        <fullName evidence="2">TELO2-interacting protein 1 like protein</fullName>
    </submittedName>
</protein>
<dbReference type="InterPro" id="IPR011989">
    <property type="entry name" value="ARM-like"/>
</dbReference>
<dbReference type="InterPro" id="IPR052587">
    <property type="entry name" value="TELO2-interacting_protein_1"/>
</dbReference>
<evidence type="ECO:0000313" key="2">
    <source>
        <dbReference type="EMBL" id="OAD52267.1"/>
    </source>
</evidence>
<reference evidence="2 3" key="1">
    <citation type="submission" date="2015-07" db="EMBL/GenBank/DDBJ databases">
        <title>The genome of Eufriesea mexicana.</title>
        <authorList>
            <person name="Pan H."/>
            <person name="Kapheim K."/>
        </authorList>
    </citation>
    <scope>NUCLEOTIDE SEQUENCE [LARGE SCALE GENOMIC DNA]</scope>
    <source>
        <strain evidence="2">0111107269</strain>
        <tissue evidence="2">Whole body</tissue>
    </source>
</reference>
<dbReference type="OrthoDB" id="49511at2759"/>
<proteinExistence type="predicted"/>
<accession>A0A310SD62</accession>
<sequence>MERFQIQEAFTTLKPLCDSLMKNPSVDIAYNIANTLTKISDKVIQDLLEYILFPFIVHLQNDTLSKNVKEELVKTTEAILSRAKISKMELFNKLYSCLLIQIYDNTQQSMVIEGHEELKEAVLSCIKTLLHSCFTEVIEVLYTRQNASKIGQGILLSITMGRIEKSRPLRLKAIETVMALCQVDDKIDRNDITLQDQVADIIMLFLPGIVSGLQEIAMGNEIHVLNY</sequence>
<gene>
    <name evidence="2" type="ORF">WN48_02219</name>
</gene>
<dbReference type="InterPro" id="IPR016024">
    <property type="entry name" value="ARM-type_fold"/>
</dbReference>
<keyword evidence="3" id="KW-1185">Reference proteome</keyword>
<organism evidence="2 3">
    <name type="scientific">Eufriesea mexicana</name>
    <dbReference type="NCBI Taxonomy" id="516756"/>
    <lineage>
        <taxon>Eukaryota</taxon>
        <taxon>Metazoa</taxon>
        <taxon>Ecdysozoa</taxon>
        <taxon>Arthropoda</taxon>
        <taxon>Hexapoda</taxon>
        <taxon>Insecta</taxon>
        <taxon>Pterygota</taxon>
        <taxon>Neoptera</taxon>
        <taxon>Endopterygota</taxon>
        <taxon>Hymenoptera</taxon>
        <taxon>Apocrita</taxon>
        <taxon>Aculeata</taxon>
        <taxon>Apoidea</taxon>
        <taxon>Anthophila</taxon>
        <taxon>Apidae</taxon>
        <taxon>Eufriesea</taxon>
    </lineage>
</organism>
<dbReference type="AlphaFoldDB" id="A0A310SD62"/>
<dbReference type="Proteomes" id="UP000250275">
    <property type="component" value="Unassembled WGS sequence"/>
</dbReference>
<feature type="domain" description="TTI1 N-terminal TPR" evidence="1">
    <location>
        <begin position="10"/>
        <end position="221"/>
    </location>
</feature>
<evidence type="ECO:0000259" key="1">
    <source>
        <dbReference type="Pfam" id="PF24173"/>
    </source>
</evidence>
<dbReference type="EMBL" id="KQ775195">
    <property type="protein sequence ID" value="OAD52267.1"/>
    <property type="molecule type" value="Genomic_DNA"/>
</dbReference>
<name>A0A310SD62_9HYME</name>
<dbReference type="SUPFAM" id="SSF48371">
    <property type="entry name" value="ARM repeat"/>
    <property type="match status" value="1"/>
</dbReference>
<dbReference type="PANTHER" id="PTHR18460:SF3">
    <property type="entry name" value="TELO2-INTERACTING PROTEIN 1 HOMOLOG"/>
    <property type="match status" value="1"/>
</dbReference>